<feature type="transmembrane region" description="Helical" evidence="8">
    <location>
        <begin position="138"/>
        <end position="155"/>
    </location>
</feature>
<dbReference type="CDD" id="cd03225">
    <property type="entry name" value="ABC_cobalt_CbiO_domain1"/>
    <property type="match status" value="1"/>
</dbReference>
<proteinExistence type="predicted"/>
<name>A0A250JG72_9BACT</name>
<dbReference type="Gene3D" id="1.20.1560.10">
    <property type="entry name" value="ABC transporter type 1, transmembrane domain"/>
    <property type="match status" value="1"/>
</dbReference>
<keyword evidence="5" id="KW-0067">ATP-binding</keyword>
<dbReference type="PROSITE" id="PS50893">
    <property type="entry name" value="ABC_TRANSPORTER_2"/>
    <property type="match status" value="1"/>
</dbReference>
<dbReference type="InterPro" id="IPR027417">
    <property type="entry name" value="P-loop_NTPase"/>
</dbReference>
<keyword evidence="3 8" id="KW-0812">Transmembrane</keyword>
<dbReference type="InterPro" id="IPR015856">
    <property type="entry name" value="ABC_transpr_CbiO/EcfA_su"/>
</dbReference>
<feature type="transmembrane region" description="Helical" evidence="8">
    <location>
        <begin position="224"/>
        <end position="243"/>
    </location>
</feature>
<sequence>MTSRLLVAAGLCGVLNGLIVLLVISATGMDYRSPEQSQLLLLFVASFAFFVICRKFVLERTSDIVEGIINRVRIRISEKVRGSELIHFEQIGAAPIYTALAENTRTLSESANLIINSLSSTILVCLAMLYIALLSLPAFFLLATAISLGVLFYLHNVRGARPLLRNAAAQDHRFFEELGHLLYGFKELKVDAEKSHSLFEQDLKVVASEAEELRLRAARRISRITIFGETFFFGLMGVIIFVLPSFTSQQDSRVLVSVVAVLMFITSSVNAMVDAVPAVERANIAIERIEHLEGRLGPVPPFERVLEPVEFERLACVGMTFQYPEVQGRSAFQLGPIDLEVRKGEVIFIIGGNGSGKSTFLKLLCGLYPPSAGSLELNGVPVTRTTLQQYRSKFAIILQDFHLFSRLFHMRRFNRARINQLLAAFDLTTVTGVREDGVLENIQLSRGQQKRLALLVTDLEDRDVLIFDEWAADQDPDFRRYFYHELIGSLAARGKTVIAATHDDHFFHLADRVLKMSEGKLEPYEQHPRGERS</sequence>
<dbReference type="InterPro" id="IPR005898">
    <property type="entry name" value="Cyc_pep_transpt_SyrD/YojI"/>
</dbReference>
<keyword evidence="4" id="KW-0547">Nucleotide-binding</keyword>
<dbReference type="GO" id="GO:0005524">
    <property type="term" value="F:ATP binding"/>
    <property type="evidence" value="ECO:0007669"/>
    <property type="project" value="UniProtKB-KW"/>
</dbReference>
<dbReference type="Pfam" id="PF00005">
    <property type="entry name" value="ABC_tran"/>
    <property type="match status" value="1"/>
</dbReference>
<feature type="transmembrane region" description="Helical" evidence="8">
    <location>
        <begin position="113"/>
        <end position="132"/>
    </location>
</feature>
<dbReference type="SMART" id="SM00382">
    <property type="entry name" value="AAA"/>
    <property type="match status" value="1"/>
</dbReference>
<dbReference type="SUPFAM" id="SSF52540">
    <property type="entry name" value="P-loop containing nucleoside triphosphate hydrolases"/>
    <property type="match status" value="1"/>
</dbReference>
<evidence type="ECO:0000256" key="1">
    <source>
        <dbReference type="ARBA" id="ARBA00004651"/>
    </source>
</evidence>
<dbReference type="GO" id="GO:0015833">
    <property type="term" value="P:peptide transport"/>
    <property type="evidence" value="ECO:0007669"/>
    <property type="project" value="InterPro"/>
</dbReference>
<keyword evidence="7 8" id="KW-0472">Membrane</keyword>
<dbReference type="SUPFAM" id="SSF90123">
    <property type="entry name" value="ABC transporter transmembrane region"/>
    <property type="match status" value="1"/>
</dbReference>
<evidence type="ECO:0000256" key="7">
    <source>
        <dbReference type="ARBA" id="ARBA00023136"/>
    </source>
</evidence>
<evidence type="ECO:0000256" key="3">
    <source>
        <dbReference type="ARBA" id="ARBA00022692"/>
    </source>
</evidence>
<evidence type="ECO:0000256" key="4">
    <source>
        <dbReference type="ARBA" id="ARBA00022741"/>
    </source>
</evidence>
<dbReference type="GO" id="GO:0140359">
    <property type="term" value="F:ABC-type transporter activity"/>
    <property type="evidence" value="ECO:0007669"/>
    <property type="project" value="InterPro"/>
</dbReference>
<evidence type="ECO:0000256" key="2">
    <source>
        <dbReference type="ARBA" id="ARBA00022448"/>
    </source>
</evidence>
<evidence type="ECO:0000256" key="5">
    <source>
        <dbReference type="ARBA" id="ARBA00022840"/>
    </source>
</evidence>
<feature type="transmembrane region" description="Helical" evidence="8">
    <location>
        <begin position="5"/>
        <end position="27"/>
    </location>
</feature>
<evidence type="ECO:0000256" key="6">
    <source>
        <dbReference type="ARBA" id="ARBA00022989"/>
    </source>
</evidence>
<dbReference type="Gene3D" id="3.40.50.300">
    <property type="entry name" value="P-loop containing nucleotide triphosphate hydrolases"/>
    <property type="match status" value="1"/>
</dbReference>
<keyword evidence="2" id="KW-0813">Transport</keyword>
<accession>A0A250JG72</accession>
<gene>
    <name evidence="11" type="ORF">CYFUS_007889</name>
</gene>
<dbReference type="InterPro" id="IPR011527">
    <property type="entry name" value="ABC1_TM_dom"/>
</dbReference>
<evidence type="ECO:0000256" key="8">
    <source>
        <dbReference type="SAM" id="Phobius"/>
    </source>
</evidence>
<dbReference type="PROSITE" id="PS50929">
    <property type="entry name" value="ABC_TM1F"/>
    <property type="match status" value="1"/>
</dbReference>
<dbReference type="InterPro" id="IPR036640">
    <property type="entry name" value="ABC1_TM_sf"/>
</dbReference>
<dbReference type="GO" id="GO:0016887">
    <property type="term" value="F:ATP hydrolysis activity"/>
    <property type="evidence" value="ECO:0007669"/>
    <property type="project" value="InterPro"/>
</dbReference>
<dbReference type="KEGG" id="cfus:CYFUS_007889"/>
<feature type="domain" description="ABC transporter" evidence="9">
    <location>
        <begin position="309"/>
        <end position="532"/>
    </location>
</feature>
<reference evidence="11 12" key="1">
    <citation type="submission" date="2017-06" db="EMBL/GenBank/DDBJ databases">
        <title>Sequencing and comparative analysis of myxobacterial genomes.</title>
        <authorList>
            <person name="Rupp O."/>
            <person name="Goesmann A."/>
            <person name="Sogaard-Andersen L."/>
        </authorList>
    </citation>
    <scope>NUCLEOTIDE SEQUENCE [LARGE SCALE GENOMIC DNA]</scope>
    <source>
        <strain evidence="11 12">DSM 52655</strain>
    </source>
</reference>
<dbReference type="PANTHER" id="PTHR43553:SF11">
    <property type="entry name" value="ABC TRANSPORTER ATP-BINDING_PERMEASE PROTEIN YOJI"/>
    <property type="match status" value="1"/>
</dbReference>
<dbReference type="AlphaFoldDB" id="A0A250JG72"/>
<dbReference type="PANTHER" id="PTHR43553">
    <property type="entry name" value="HEAVY METAL TRANSPORTER"/>
    <property type="match status" value="1"/>
</dbReference>
<organism evidence="11 12">
    <name type="scientific">Cystobacter fuscus</name>
    <dbReference type="NCBI Taxonomy" id="43"/>
    <lineage>
        <taxon>Bacteria</taxon>
        <taxon>Pseudomonadati</taxon>
        <taxon>Myxococcota</taxon>
        <taxon>Myxococcia</taxon>
        <taxon>Myxococcales</taxon>
        <taxon>Cystobacterineae</taxon>
        <taxon>Archangiaceae</taxon>
        <taxon>Cystobacter</taxon>
    </lineage>
</organism>
<evidence type="ECO:0000313" key="12">
    <source>
        <dbReference type="Proteomes" id="UP000217257"/>
    </source>
</evidence>
<dbReference type="InterPro" id="IPR050095">
    <property type="entry name" value="ECF_ABC_transporter_ATP-bd"/>
</dbReference>
<feature type="domain" description="ABC transmembrane type-1" evidence="10">
    <location>
        <begin position="5"/>
        <end position="281"/>
    </location>
</feature>
<feature type="transmembrane region" description="Helical" evidence="8">
    <location>
        <begin position="39"/>
        <end position="57"/>
    </location>
</feature>
<evidence type="ECO:0000313" key="11">
    <source>
        <dbReference type="EMBL" id="ATB42411.1"/>
    </source>
</evidence>
<evidence type="ECO:0000259" key="9">
    <source>
        <dbReference type="PROSITE" id="PS50893"/>
    </source>
</evidence>
<dbReference type="NCBIfam" id="TIGR01194">
    <property type="entry name" value="cyc_pep_trnsptr"/>
    <property type="match status" value="1"/>
</dbReference>
<dbReference type="InterPro" id="IPR003439">
    <property type="entry name" value="ABC_transporter-like_ATP-bd"/>
</dbReference>
<protein>
    <submittedName>
        <fullName evidence="11">Cyclic peptide transporter</fullName>
    </submittedName>
</protein>
<dbReference type="RefSeq" id="WP_157758929.1">
    <property type="nucleotide sequence ID" value="NZ_CP022098.1"/>
</dbReference>
<dbReference type="GO" id="GO:1904680">
    <property type="term" value="F:peptide transmembrane transporter activity"/>
    <property type="evidence" value="ECO:0007669"/>
    <property type="project" value="InterPro"/>
</dbReference>
<comment type="subcellular location">
    <subcellularLocation>
        <location evidence="1">Cell membrane</location>
        <topology evidence="1">Multi-pass membrane protein</topology>
    </subcellularLocation>
</comment>
<dbReference type="GO" id="GO:0043190">
    <property type="term" value="C:ATP-binding cassette (ABC) transporter complex"/>
    <property type="evidence" value="ECO:0007669"/>
    <property type="project" value="TreeGrafter"/>
</dbReference>
<keyword evidence="6 8" id="KW-1133">Transmembrane helix</keyword>
<evidence type="ECO:0000259" key="10">
    <source>
        <dbReference type="PROSITE" id="PS50929"/>
    </source>
</evidence>
<dbReference type="Proteomes" id="UP000217257">
    <property type="component" value="Chromosome"/>
</dbReference>
<dbReference type="EMBL" id="CP022098">
    <property type="protein sequence ID" value="ATB42411.1"/>
    <property type="molecule type" value="Genomic_DNA"/>
</dbReference>
<dbReference type="InterPro" id="IPR003593">
    <property type="entry name" value="AAA+_ATPase"/>
</dbReference>